<gene>
    <name evidence="1" type="ORF">L1987_14645</name>
</gene>
<reference evidence="1 2" key="2">
    <citation type="journal article" date="2022" name="Mol. Ecol. Resour.">
        <title>The genomes of chicory, endive, great burdock and yacon provide insights into Asteraceae paleo-polyploidization history and plant inulin production.</title>
        <authorList>
            <person name="Fan W."/>
            <person name="Wang S."/>
            <person name="Wang H."/>
            <person name="Wang A."/>
            <person name="Jiang F."/>
            <person name="Liu H."/>
            <person name="Zhao H."/>
            <person name="Xu D."/>
            <person name="Zhang Y."/>
        </authorList>
    </citation>
    <scope>NUCLEOTIDE SEQUENCE [LARGE SCALE GENOMIC DNA]</scope>
    <source>
        <strain evidence="2">cv. Yunnan</strain>
        <tissue evidence="1">Leaves</tissue>
    </source>
</reference>
<sequence>MSLRSNFWEVVKKIRWLVMAVFVVYLVHFPFSQCAYDPGTQVGSGGGIGGGWDRYGNVFGCWVGGGFGSWLAVEPMRIYSNGSRKKGEDLLKEAQSIQVDLKKQPINKKRIYNPIKYLVRLAKGLLNGGLPFRGHDESEKSLYRGHFIDFLKLLGEINEEIEEVLKKIFEELGDDVFSILVDESRDISKKEQMVVVLRYVDKLGLVKERFIGLVHVMAGHNRIIS</sequence>
<accession>A0ACB9J3X8</accession>
<evidence type="ECO:0000313" key="2">
    <source>
        <dbReference type="Proteomes" id="UP001056120"/>
    </source>
</evidence>
<dbReference type="Proteomes" id="UP001056120">
    <property type="component" value="Linkage Group LG05"/>
</dbReference>
<name>A0ACB9J3X8_9ASTR</name>
<protein>
    <submittedName>
        <fullName evidence="1">Uncharacterized protein</fullName>
    </submittedName>
</protein>
<proteinExistence type="predicted"/>
<reference evidence="2" key="1">
    <citation type="journal article" date="2022" name="Mol. Ecol. Resour.">
        <title>The genomes of chicory, endive, great burdock and yacon provide insights into Asteraceae palaeo-polyploidization history and plant inulin production.</title>
        <authorList>
            <person name="Fan W."/>
            <person name="Wang S."/>
            <person name="Wang H."/>
            <person name="Wang A."/>
            <person name="Jiang F."/>
            <person name="Liu H."/>
            <person name="Zhao H."/>
            <person name="Xu D."/>
            <person name="Zhang Y."/>
        </authorList>
    </citation>
    <scope>NUCLEOTIDE SEQUENCE [LARGE SCALE GENOMIC DNA]</scope>
    <source>
        <strain evidence="2">cv. Yunnan</strain>
    </source>
</reference>
<keyword evidence="2" id="KW-1185">Reference proteome</keyword>
<evidence type="ECO:0000313" key="1">
    <source>
        <dbReference type="EMBL" id="KAI3814995.1"/>
    </source>
</evidence>
<organism evidence="1 2">
    <name type="scientific">Smallanthus sonchifolius</name>
    <dbReference type="NCBI Taxonomy" id="185202"/>
    <lineage>
        <taxon>Eukaryota</taxon>
        <taxon>Viridiplantae</taxon>
        <taxon>Streptophyta</taxon>
        <taxon>Embryophyta</taxon>
        <taxon>Tracheophyta</taxon>
        <taxon>Spermatophyta</taxon>
        <taxon>Magnoliopsida</taxon>
        <taxon>eudicotyledons</taxon>
        <taxon>Gunneridae</taxon>
        <taxon>Pentapetalae</taxon>
        <taxon>asterids</taxon>
        <taxon>campanulids</taxon>
        <taxon>Asterales</taxon>
        <taxon>Asteraceae</taxon>
        <taxon>Asteroideae</taxon>
        <taxon>Heliantheae alliance</taxon>
        <taxon>Millerieae</taxon>
        <taxon>Smallanthus</taxon>
    </lineage>
</organism>
<dbReference type="EMBL" id="CM042022">
    <property type="protein sequence ID" value="KAI3814995.1"/>
    <property type="molecule type" value="Genomic_DNA"/>
</dbReference>
<comment type="caution">
    <text evidence="1">The sequence shown here is derived from an EMBL/GenBank/DDBJ whole genome shotgun (WGS) entry which is preliminary data.</text>
</comment>